<gene>
    <name evidence="2" type="ORF">NE237_001031</name>
</gene>
<comment type="caution">
    <text evidence="2">The sequence shown here is derived from an EMBL/GenBank/DDBJ whole genome shotgun (WGS) entry which is preliminary data.</text>
</comment>
<keyword evidence="3" id="KW-1185">Reference proteome</keyword>
<protein>
    <submittedName>
        <fullName evidence="2">Uncharacterized protein</fullName>
    </submittedName>
</protein>
<feature type="transmembrane region" description="Helical" evidence="1">
    <location>
        <begin position="20"/>
        <end position="38"/>
    </location>
</feature>
<organism evidence="2 3">
    <name type="scientific">Protea cynaroides</name>
    <dbReference type="NCBI Taxonomy" id="273540"/>
    <lineage>
        <taxon>Eukaryota</taxon>
        <taxon>Viridiplantae</taxon>
        <taxon>Streptophyta</taxon>
        <taxon>Embryophyta</taxon>
        <taxon>Tracheophyta</taxon>
        <taxon>Spermatophyta</taxon>
        <taxon>Magnoliopsida</taxon>
        <taxon>Proteales</taxon>
        <taxon>Proteaceae</taxon>
        <taxon>Protea</taxon>
    </lineage>
</organism>
<reference evidence="2" key="1">
    <citation type="journal article" date="2023" name="Plant J.">
        <title>The genome of the king protea, Protea cynaroides.</title>
        <authorList>
            <person name="Chang J."/>
            <person name="Duong T.A."/>
            <person name="Schoeman C."/>
            <person name="Ma X."/>
            <person name="Roodt D."/>
            <person name="Barker N."/>
            <person name="Li Z."/>
            <person name="Van de Peer Y."/>
            <person name="Mizrachi E."/>
        </authorList>
    </citation>
    <scope>NUCLEOTIDE SEQUENCE</scope>
    <source>
        <tissue evidence="2">Young leaves</tissue>
    </source>
</reference>
<proteinExistence type="predicted"/>
<dbReference type="EMBL" id="JAMYWD010000003">
    <property type="protein sequence ID" value="KAJ4975925.1"/>
    <property type="molecule type" value="Genomic_DNA"/>
</dbReference>
<dbReference type="PANTHER" id="PTHR34947:SF3">
    <property type="entry name" value="TRANSMEMBRANE PROTEIN"/>
    <property type="match status" value="1"/>
</dbReference>
<feature type="transmembrane region" description="Helical" evidence="1">
    <location>
        <begin position="71"/>
        <end position="90"/>
    </location>
</feature>
<evidence type="ECO:0000256" key="1">
    <source>
        <dbReference type="SAM" id="Phobius"/>
    </source>
</evidence>
<dbReference type="Proteomes" id="UP001141806">
    <property type="component" value="Unassembled WGS sequence"/>
</dbReference>
<keyword evidence="1" id="KW-1133">Transmembrane helix</keyword>
<keyword evidence="1" id="KW-0472">Membrane</keyword>
<sequence>MDCIKSQKQQTVIEFNKYQLLKKALQFLLSFSVISFLFYYSSSFPFLVCSFNFYFSSFSFQLFDQTIDRKYMFLLCNLILVFLAGNSGLISSSPLETADFHDEFHKRNRDDRQGKFELSEKKASASEEEVVLGIVETSVNGNGCLIAVGGETDFLTAAATEEEEEEEEEENALLTGNSGLISSSPSETADFHDEFHKRNRDDLQGKFELADKKASASEEEVVLGIVETSENGNGCLIAVGGETGFVTAVLGCVFNSVLTREFVSISSPSRRYDELREDPDPDLL</sequence>
<dbReference type="AlphaFoldDB" id="A0A9Q0QXP6"/>
<dbReference type="OrthoDB" id="1303733at2759"/>
<evidence type="ECO:0000313" key="2">
    <source>
        <dbReference type="EMBL" id="KAJ4975925.1"/>
    </source>
</evidence>
<dbReference type="PANTHER" id="PTHR34947">
    <property type="entry name" value="TRANSMEMBRANE PROTEIN"/>
    <property type="match status" value="1"/>
</dbReference>
<accession>A0A9Q0QXP6</accession>
<name>A0A9Q0QXP6_9MAGN</name>
<keyword evidence="1" id="KW-0812">Transmembrane</keyword>
<evidence type="ECO:0000313" key="3">
    <source>
        <dbReference type="Proteomes" id="UP001141806"/>
    </source>
</evidence>